<accession>A0A1V9Z7C6</accession>
<name>A0A1V9Z7C6_ACHHY</name>
<evidence type="ECO:0000256" key="4">
    <source>
        <dbReference type="ARBA" id="ARBA00023136"/>
    </source>
</evidence>
<feature type="transmembrane region" description="Helical" evidence="5">
    <location>
        <begin position="72"/>
        <end position="89"/>
    </location>
</feature>
<keyword evidence="7" id="KW-1185">Reference proteome</keyword>
<dbReference type="Proteomes" id="UP000243579">
    <property type="component" value="Unassembled WGS sequence"/>
</dbReference>
<keyword evidence="2 5" id="KW-0812">Transmembrane</keyword>
<comment type="similarity">
    <text evidence="5">Belongs to the PRA1 family.</text>
</comment>
<proteinExistence type="inferred from homology"/>
<reference evidence="6 7" key="1">
    <citation type="journal article" date="2014" name="Genome Biol. Evol.">
        <title>The secreted proteins of Achlya hypogyna and Thraustotheca clavata identify the ancestral oomycete secretome and reveal gene acquisitions by horizontal gene transfer.</title>
        <authorList>
            <person name="Misner I."/>
            <person name="Blouin N."/>
            <person name="Leonard G."/>
            <person name="Richards T.A."/>
            <person name="Lane C.E."/>
        </authorList>
    </citation>
    <scope>NUCLEOTIDE SEQUENCE [LARGE SCALE GENOMIC DNA]</scope>
    <source>
        <strain evidence="6 7">ATCC 48635</strain>
    </source>
</reference>
<protein>
    <recommendedName>
        <fullName evidence="5">PRA1 family protein</fullName>
    </recommendedName>
</protein>
<evidence type="ECO:0000256" key="3">
    <source>
        <dbReference type="ARBA" id="ARBA00022989"/>
    </source>
</evidence>
<dbReference type="Pfam" id="PF03208">
    <property type="entry name" value="PRA1"/>
    <property type="match status" value="1"/>
</dbReference>
<organism evidence="6 7">
    <name type="scientific">Achlya hypogyna</name>
    <name type="common">Oomycete</name>
    <name type="synonym">Protoachlya hypogyna</name>
    <dbReference type="NCBI Taxonomy" id="1202772"/>
    <lineage>
        <taxon>Eukaryota</taxon>
        <taxon>Sar</taxon>
        <taxon>Stramenopiles</taxon>
        <taxon>Oomycota</taxon>
        <taxon>Saprolegniomycetes</taxon>
        <taxon>Saprolegniales</taxon>
        <taxon>Achlyaceae</taxon>
        <taxon>Achlya</taxon>
    </lineage>
</organism>
<dbReference type="GO" id="GO:0005794">
    <property type="term" value="C:Golgi apparatus"/>
    <property type="evidence" value="ECO:0007669"/>
    <property type="project" value="TreeGrafter"/>
</dbReference>
<comment type="subcellular location">
    <subcellularLocation>
        <location evidence="1 5">Membrane</location>
        <topology evidence="1 5">Multi-pass membrane protein</topology>
    </subcellularLocation>
</comment>
<feature type="transmembrane region" description="Helical" evidence="5">
    <location>
        <begin position="95"/>
        <end position="111"/>
    </location>
</feature>
<keyword evidence="4 5" id="KW-0472">Membrane</keyword>
<dbReference type="EMBL" id="JNBR01000393">
    <property type="protein sequence ID" value="OQR93842.1"/>
    <property type="molecule type" value="Genomic_DNA"/>
</dbReference>
<evidence type="ECO:0000256" key="5">
    <source>
        <dbReference type="RuleBase" id="RU363107"/>
    </source>
</evidence>
<keyword evidence="3 5" id="KW-1133">Transmembrane helix</keyword>
<sequence length="211" mass="23633">MRTWGTGHHIQHRRAAMISPSPRPVEINPLSLICYDNLRDLQTFAGLGDLLSRPYTLPNSSGELSRRFQRNVIFFIANYAVVFAFFTLLNALAAPQFLFVIMLMGAGWVYFDKLAGEEALREGPTYLAGIPTTTEQRNSILVIACLILSVIYGGPVLMYALTSSVFLCTAHACLRNAQLPTDEEMVHLLHLQPSQPAPQEIQYKQQTYMVV</sequence>
<dbReference type="STRING" id="1202772.A0A1V9Z7C6"/>
<dbReference type="AlphaFoldDB" id="A0A1V9Z7C6"/>
<dbReference type="InterPro" id="IPR004895">
    <property type="entry name" value="Prenylated_rab_accept_PRA1"/>
</dbReference>
<evidence type="ECO:0000313" key="7">
    <source>
        <dbReference type="Proteomes" id="UP000243579"/>
    </source>
</evidence>
<dbReference type="OrthoDB" id="58879at2759"/>
<dbReference type="PANTHER" id="PTHR19317:SF0">
    <property type="entry name" value="PRENYLATED RAB ACCEPTOR PROTEIN 1"/>
    <property type="match status" value="1"/>
</dbReference>
<evidence type="ECO:0000313" key="6">
    <source>
        <dbReference type="EMBL" id="OQR93842.1"/>
    </source>
</evidence>
<dbReference type="GO" id="GO:0016020">
    <property type="term" value="C:membrane"/>
    <property type="evidence" value="ECO:0007669"/>
    <property type="project" value="UniProtKB-SubCell"/>
</dbReference>
<dbReference type="PANTHER" id="PTHR19317">
    <property type="entry name" value="PRENYLATED RAB ACCEPTOR 1-RELATED"/>
    <property type="match status" value="1"/>
</dbReference>
<feature type="transmembrane region" description="Helical" evidence="5">
    <location>
        <begin position="140"/>
        <end position="161"/>
    </location>
</feature>
<evidence type="ECO:0000256" key="1">
    <source>
        <dbReference type="ARBA" id="ARBA00004141"/>
    </source>
</evidence>
<comment type="caution">
    <text evidence="6">The sequence shown here is derived from an EMBL/GenBank/DDBJ whole genome shotgun (WGS) entry which is preliminary data.</text>
</comment>
<gene>
    <name evidence="6" type="ORF">ACHHYP_02199</name>
</gene>
<evidence type="ECO:0000256" key="2">
    <source>
        <dbReference type="ARBA" id="ARBA00022692"/>
    </source>
</evidence>